<gene>
    <name evidence="1" type="ORF">Plo01_67850</name>
</gene>
<reference evidence="1 2" key="1">
    <citation type="submission" date="2021-01" db="EMBL/GenBank/DDBJ databases">
        <title>Whole genome shotgun sequence of Planobispora longispora NBRC 13918.</title>
        <authorList>
            <person name="Komaki H."/>
            <person name="Tamura T."/>
        </authorList>
    </citation>
    <scope>NUCLEOTIDE SEQUENCE [LARGE SCALE GENOMIC DNA]</scope>
    <source>
        <strain evidence="1 2">NBRC 13918</strain>
    </source>
</reference>
<name>A0A8J3WA02_9ACTN</name>
<keyword evidence="2" id="KW-1185">Reference proteome</keyword>
<proteinExistence type="predicted"/>
<organism evidence="1 2">
    <name type="scientific">Planobispora longispora</name>
    <dbReference type="NCBI Taxonomy" id="28887"/>
    <lineage>
        <taxon>Bacteria</taxon>
        <taxon>Bacillati</taxon>
        <taxon>Actinomycetota</taxon>
        <taxon>Actinomycetes</taxon>
        <taxon>Streptosporangiales</taxon>
        <taxon>Streptosporangiaceae</taxon>
        <taxon>Planobispora</taxon>
    </lineage>
</organism>
<protein>
    <submittedName>
        <fullName evidence="1">Uncharacterized protein</fullName>
    </submittedName>
</protein>
<dbReference type="AlphaFoldDB" id="A0A8J3WA02"/>
<comment type="caution">
    <text evidence="1">The sequence shown here is derived from an EMBL/GenBank/DDBJ whole genome shotgun (WGS) entry which is preliminary data.</text>
</comment>
<sequence length="238" mass="26670">MSKQTGGSERREPLILPVDQVARDVPALFEVMRHDPRLQERFIADPSGVIAEYAGTADLPPQTLSETNRMIFAVLTNADLLNWLMEYAEEKRDTEMTREEFTRDFGDAILELGGSSPALDVIREAVRHGDTLQAALASAPFIHHSEFFLPGIAVTTDHKVEHHQTQDQVQDAQVLHTHLSTQNFETLPQEVLRPGDPDSADRPVVSPEWVRGTIDGLVRQAHLLRRSRLLETSEQDPG</sequence>
<dbReference type="EMBL" id="BOOH01000058">
    <property type="protein sequence ID" value="GIH80356.1"/>
    <property type="molecule type" value="Genomic_DNA"/>
</dbReference>
<dbReference type="Proteomes" id="UP000616724">
    <property type="component" value="Unassembled WGS sequence"/>
</dbReference>
<accession>A0A8J3WA02</accession>
<evidence type="ECO:0000313" key="1">
    <source>
        <dbReference type="EMBL" id="GIH80356.1"/>
    </source>
</evidence>
<evidence type="ECO:0000313" key="2">
    <source>
        <dbReference type="Proteomes" id="UP000616724"/>
    </source>
</evidence>